<name>A0A7C1FID4_9CHLR</name>
<dbReference type="InterPro" id="IPR004276">
    <property type="entry name" value="GlycoTrans_28_N"/>
</dbReference>
<evidence type="ECO:0000259" key="1">
    <source>
        <dbReference type="Pfam" id="PF03033"/>
    </source>
</evidence>
<dbReference type="InterPro" id="IPR050426">
    <property type="entry name" value="Glycosyltransferase_28"/>
</dbReference>
<keyword evidence="3" id="KW-0808">Transferase</keyword>
<dbReference type="InterPro" id="IPR002213">
    <property type="entry name" value="UDP_glucos_trans"/>
</dbReference>
<protein>
    <submittedName>
        <fullName evidence="3">Glycosyltransferase</fullName>
    </submittedName>
</protein>
<dbReference type="Pfam" id="PF06722">
    <property type="entry name" value="EryCIII-like_C"/>
    <property type="match status" value="1"/>
</dbReference>
<evidence type="ECO:0000259" key="2">
    <source>
        <dbReference type="Pfam" id="PF06722"/>
    </source>
</evidence>
<accession>A0A7C1FID4</accession>
<dbReference type="GO" id="GO:0016758">
    <property type="term" value="F:hexosyltransferase activity"/>
    <property type="evidence" value="ECO:0007669"/>
    <property type="project" value="InterPro"/>
</dbReference>
<proteinExistence type="predicted"/>
<comment type="caution">
    <text evidence="3">The sequence shown here is derived from an EMBL/GenBank/DDBJ whole genome shotgun (WGS) entry which is preliminary data.</text>
</comment>
<dbReference type="AlphaFoldDB" id="A0A7C1FID4"/>
<dbReference type="GO" id="GO:0008194">
    <property type="term" value="F:UDP-glycosyltransferase activity"/>
    <property type="evidence" value="ECO:0007669"/>
    <property type="project" value="InterPro"/>
</dbReference>
<reference evidence="3" key="1">
    <citation type="journal article" date="2020" name="mSystems">
        <title>Genome- and Community-Level Interaction Insights into Carbon Utilization and Element Cycling Functions of Hydrothermarchaeota in Hydrothermal Sediment.</title>
        <authorList>
            <person name="Zhou Z."/>
            <person name="Liu Y."/>
            <person name="Xu W."/>
            <person name="Pan J."/>
            <person name="Luo Z.H."/>
            <person name="Li M."/>
        </authorList>
    </citation>
    <scope>NUCLEOTIDE SEQUENCE [LARGE SCALE GENOMIC DNA]</scope>
    <source>
        <strain evidence="3">SpSt-289</strain>
    </source>
</reference>
<organism evidence="3">
    <name type="scientific">Caldilinea aerophila</name>
    <dbReference type="NCBI Taxonomy" id="133453"/>
    <lineage>
        <taxon>Bacteria</taxon>
        <taxon>Bacillati</taxon>
        <taxon>Chloroflexota</taxon>
        <taxon>Caldilineae</taxon>
        <taxon>Caldilineales</taxon>
        <taxon>Caldilineaceae</taxon>
        <taxon>Caldilinea</taxon>
    </lineage>
</organism>
<dbReference type="FunFam" id="3.40.50.2000:FF:000009">
    <property type="entry name" value="Sterol 3-beta-glucosyltransferase UGT80A2"/>
    <property type="match status" value="1"/>
</dbReference>
<gene>
    <name evidence="3" type="ORF">ENQ20_07230</name>
</gene>
<dbReference type="Pfam" id="PF03033">
    <property type="entry name" value="Glyco_transf_28"/>
    <property type="match status" value="1"/>
</dbReference>
<evidence type="ECO:0000313" key="3">
    <source>
        <dbReference type="EMBL" id="HDX31274.1"/>
    </source>
</evidence>
<feature type="domain" description="Erythromycin biosynthesis protein CIII-like C-terminal" evidence="2">
    <location>
        <begin position="306"/>
        <end position="404"/>
    </location>
</feature>
<dbReference type="Gene3D" id="3.40.50.2000">
    <property type="entry name" value="Glycogen Phosphorylase B"/>
    <property type="match status" value="2"/>
</dbReference>
<sequence>MRILIAAIGTHGDVHPYVALAQGFQSAGYAVAICTHVTHRQFVETHGIPFAPLAGDVRALLASENGRQLLTQRNPLVAVRQLHALAAPLLKQVMVDIIEAAAGADLILASTLAYPNAVTASHVHRIPLMLAGLQPFTPTSAFPCVLLSPLRYPFPGRGTLYRFTHHAAYRLLQWTSARLVNQYRQALTGLPALRYLDVFGDLIAQRTPVLYGFSEHLLPRPVDYGPFVHLTGFWFLKEQCDWEPSPALVEFLRDGPPPVYAGFGSMSDRRPKETAQIVVEALRRSGQRGILATGWEGLRAELSGPDIFLIDHVPHTWLFPRTALAVHHAGVGTVAAALQAGVPQVLIPFGVDQPFWAEMAHRRQVTPRPIPRNHLAVQRLAAAMMQALHEPVFRRRSEQVGAAIRSEDGVGAAVDVVRRFMAPQTTAVQPSSPA</sequence>
<dbReference type="GO" id="GO:0033072">
    <property type="term" value="P:vancomycin biosynthetic process"/>
    <property type="evidence" value="ECO:0007669"/>
    <property type="project" value="UniProtKB-ARBA"/>
</dbReference>
<dbReference type="EMBL" id="DSMG01000077">
    <property type="protein sequence ID" value="HDX31274.1"/>
    <property type="molecule type" value="Genomic_DNA"/>
</dbReference>
<dbReference type="PANTHER" id="PTHR48050">
    <property type="entry name" value="STEROL 3-BETA-GLUCOSYLTRANSFERASE"/>
    <property type="match status" value="1"/>
</dbReference>
<dbReference type="GO" id="GO:0005975">
    <property type="term" value="P:carbohydrate metabolic process"/>
    <property type="evidence" value="ECO:0007669"/>
    <property type="project" value="InterPro"/>
</dbReference>
<dbReference type="PANTHER" id="PTHR48050:SF13">
    <property type="entry name" value="STEROL 3-BETA-GLUCOSYLTRANSFERASE UGT80A2"/>
    <property type="match status" value="1"/>
</dbReference>
<dbReference type="SUPFAM" id="SSF53756">
    <property type="entry name" value="UDP-Glycosyltransferase/glycogen phosphorylase"/>
    <property type="match status" value="1"/>
</dbReference>
<dbReference type="InterPro" id="IPR010610">
    <property type="entry name" value="EryCIII-like_C"/>
</dbReference>
<dbReference type="CDD" id="cd03784">
    <property type="entry name" value="GT1_Gtf-like"/>
    <property type="match status" value="1"/>
</dbReference>
<feature type="domain" description="Glycosyltransferase family 28 N-terminal" evidence="1">
    <location>
        <begin position="3"/>
        <end position="84"/>
    </location>
</feature>